<dbReference type="OrthoDB" id="1717591at2759"/>
<dbReference type="EMBL" id="JADGMS010000004">
    <property type="protein sequence ID" value="KAF9684159.1"/>
    <property type="molecule type" value="Genomic_DNA"/>
</dbReference>
<dbReference type="Proteomes" id="UP000657918">
    <property type="component" value="Chromosome 4"/>
</dbReference>
<dbReference type="PANTHER" id="PTHR23172">
    <property type="entry name" value="AUXILIN/CYCLIN G-ASSOCIATED KINASE-RELATED"/>
    <property type="match status" value="1"/>
</dbReference>
<dbReference type="GO" id="GO:0031982">
    <property type="term" value="C:vesicle"/>
    <property type="evidence" value="ECO:0007669"/>
    <property type="project" value="TreeGrafter"/>
</dbReference>
<keyword evidence="3" id="KW-1185">Reference proteome</keyword>
<dbReference type="Gene3D" id="1.10.287.110">
    <property type="entry name" value="DnaJ domain"/>
    <property type="match status" value="1"/>
</dbReference>
<gene>
    <name evidence="2" type="ORF">SADUNF_Sadunf04G0088700</name>
</gene>
<organism evidence="2 3">
    <name type="scientific">Salix dunnii</name>
    <dbReference type="NCBI Taxonomy" id="1413687"/>
    <lineage>
        <taxon>Eukaryota</taxon>
        <taxon>Viridiplantae</taxon>
        <taxon>Streptophyta</taxon>
        <taxon>Embryophyta</taxon>
        <taxon>Tracheophyta</taxon>
        <taxon>Spermatophyta</taxon>
        <taxon>Magnoliopsida</taxon>
        <taxon>eudicotyledons</taxon>
        <taxon>Gunneridae</taxon>
        <taxon>Pentapetalae</taxon>
        <taxon>rosids</taxon>
        <taxon>fabids</taxon>
        <taxon>Malpighiales</taxon>
        <taxon>Salicaceae</taxon>
        <taxon>Saliceae</taxon>
        <taxon>Salix</taxon>
    </lineage>
</organism>
<accession>A0A835K7L9</accession>
<dbReference type="GO" id="GO:0005737">
    <property type="term" value="C:cytoplasm"/>
    <property type="evidence" value="ECO:0007669"/>
    <property type="project" value="TreeGrafter"/>
</dbReference>
<evidence type="ECO:0000313" key="3">
    <source>
        <dbReference type="Proteomes" id="UP000657918"/>
    </source>
</evidence>
<dbReference type="PANTHER" id="PTHR23172:SF69">
    <property type="entry name" value="CHAPERONE DNAJ-DOMAIN SUPERFAMILY PROTEIN"/>
    <property type="match status" value="1"/>
</dbReference>
<reference evidence="2 3" key="1">
    <citation type="submission" date="2020-10" db="EMBL/GenBank/DDBJ databases">
        <title>Plant Genome Project.</title>
        <authorList>
            <person name="Zhang R.-G."/>
        </authorList>
    </citation>
    <scope>NUCLEOTIDE SEQUENCE [LARGE SCALE GENOMIC DNA]</scope>
    <source>
        <strain evidence="2">FAFU-HL-1</strain>
        <tissue evidence="2">Leaf</tissue>
    </source>
</reference>
<dbReference type="GO" id="GO:0072318">
    <property type="term" value="P:clathrin coat disassembly"/>
    <property type="evidence" value="ECO:0007669"/>
    <property type="project" value="TreeGrafter"/>
</dbReference>
<dbReference type="InterPro" id="IPR036869">
    <property type="entry name" value="J_dom_sf"/>
</dbReference>
<name>A0A835K7L9_9ROSI</name>
<protein>
    <recommendedName>
        <fullName evidence="4">J domain-containing protein</fullName>
    </recommendedName>
</protein>
<feature type="compositionally biased region" description="Low complexity" evidence="1">
    <location>
        <begin position="124"/>
        <end position="137"/>
    </location>
</feature>
<dbReference type="SUPFAM" id="SSF46565">
    <property type="entry name" value="Chaperone J-domain"/>
    <property type="match status" value="1"/>
</dbReference>
<evidence type="ECO:0008006" key="4">
    <source>
        <dbReference type="Google" id="ProtNLM"/>
    </source>
</evidence>
<dbReference type="GO" id="GO:0072583">
    <property type="term" value="P:clathrin-dependent endocytosis"/>
    <property type="evidence" value="ECO:0007669"/>
    <property type="project" value="TreeGrafter"/>
</dbReference>
<evidence type="ECO:0000256" key="1">
    <source>
        <dbReference type="SAM" id="MobiDB-lite"/>
    </source>
</evidence>
<proteinExistence type="predicted"/>
<evidence type="ECO:0000313" key="2">
    <source>
        <dbReference type="EMBL" id="KAF9684159.1"/>
    </source>
</evidence>
<comment type="caution">
    <text evidence="2">The sequence shown here is derived from an EMBL/GenBank/DDBJ whole genome shotgun (WGS) entry which is preliminary data.</text>
</comment>
<dbReference type="GO" id="GO:0030276">
    <property type="term" value="F:clathrin binding"/>
    <property type="evidence" value="ECO:0007669"/>
    <property type="project" value="TreeGrafter"/>
</dbReference>
<sequence length="610" mass="69851">MDESWRMRMGMPGVPRRRSMEDIATTRHFMEARLDPDDFSDVFGGPPRSVLSRKFSAESTRSSSSLYEQIFLPPTEFVSAGKTNGGSSLPAFRIPARVEGLYSDVFGLSEEGRTSRQRSRANSKSKSNSSSVLSSEELSPRRRPVTGDDVALSSFASKLRPINVPYRWKSNKMTRPEEQTTWRKWSMPSFSCNHTDTYYMENEYINENLRNNSCFEVSRRVSSPETISLEPHSYRSLKVSLDELELIFPSTPVSSVGVQCDTMLEETMEQDEDEDEDEDEVMSSYVIEINSNHQEGTAEAVSIDEAIAWAKEKSKSQSFGRQHENVLIDHHSDELEAMPNMHGFVGHQMDGHGSWHLSKILWANSGWYAIPLTSLVESSQVKKAYQKARLCLHPDKLQQRGATLPQKYVAEKAFSILQAKEIWIQPHNPIGHLSYSLEPINRDPKRTWLIKIQESESGNVILKDPLARYSLAGLDHLPQVLNLLDYRVKEISKGYYVEFAKQEVYVYDRVPYSDGIFFVIVVNGLTISTNPAKASFEIMEVAPAKPRSGFGHGDTFKNLVKWFSDLFLIEKYHEDLFYWLEWESDDDDDYHIKIYKMNMTSSVIGLRWMD</sequence>
<feature type="region of interest" description="Disordered" evidence="1">
    <location>
        <begin position="1"/>
        <end position="20"/>
    </location>
</feature>
<dbReference type="AlphaFoldDB" id="A0A835K7L9"/>
<feature type="region of interest" description="Disordered" evidence="1">
    <location>
        <begin position="112"/>
        <end position="146"/>
    </location>
</feature>